<dbReference type="Pfam" id="PF02632">
    <property type="entry name" value="BioY"/>
    <property type="match status" value="1"/>
</dbReference>
<feature type="transmembrane region" description="Helical" evidence="3">
    <location>
        <begin position="146"/>
        <end position="172"/>
    </location>
</feature>
<proteinExistence type="inferred from homology"/>
<feature type="transmembrane region" description="Helical" evidence="3">
    <location>
        <begin position="116"/>
        <end position="140"/>
    </location>
</feature>
<keyword evidence="2" id="KW-1003">Cell membrane</keyword>
<feature type="transmembrane region" description="Helical" evidence="3">
    <location>
        <begin position="61"/>
        <end position="80"/>
    </location>
</feature>
<name>A0A927W5K3_9CLOT</name>
<sequence length="179" mass="19035">MGGTTLKITTKNIILCAIFAALTAILSQISIPLPFTPVPINLAMISVFIAGGLLETKISAISQLVYVIIGAIGVPVYANFTGGLGILVGPTGGYIVGYIITTIIIGVIVKRLGNSIYSYTVAMVVGILGCYFVGTVWFMYITQNGLIEALIMCVVPFLIGDILKIILSVFLVKKLKKYV</sequence>
<dbReference type="EMBL" id="SVCM01000023">
    <property type="protein sequence ID" value="MBE6058940.1"/>
    <property type="molecule type" value="Genomic_DNA"/>
</dbReference>
<evidence type="ECO:0000313" key="5">
    <source>
        <dbReference type="Proteomes" id="UP000768462"/>
    </source>
</evidence>
<protein>
    <recommendedName>
        <fullName evidence="2">Biotin transporter</fullName>
    </recommendedName>
</protein>
<dbReference type="Proteomes" id="UP000768462">
    <property type="component" value="Unassembled WGS sequence"/>
</dbReference>
<dbReference type="GO" id="GO:0015225">
    <property type="term" value="F:biotin transmembrane transporter activity"/>
    <property type="evidence" value="ECO:0007669"/>
    <property type="project" value="UniProtKB-UniRule"/>
</dbReference>
<dbReference type="InterPro" id="IPR003784">
    <property type="entry name" value="BioY"/>
</dbReference>
<dbReference type="PIRSF" id="PIRSF016661">
    <property type="entry name" value="BioY"/>
    <property type="match status" value="1"/>
</dbReference>
<feature type="transmembrane region" description="Helical" evidence="3">
    <location>
        <begin position="12"/>
        <end position="31"/>
    </location>
</feature>
<keyword evidence="2" id="KW-0813">Transport</keyword>
<dbReference type="PANTHER" id="PTHR34295:SF1">
    <property type="entry name" value="BIOTIN TRANSPORTER BIOY"/>
    <property type="match status" value="1"/>
</dbReference>
<feature type="transmembrane region" description="Helical" evidence="3">
    <location>
        <begin position="86"/>
        <end position="109"/>
    </location>
</feature>
<gene>
    <name evidence="4" type="ORF">E7215_02010</name>
</gene>
<comment type="caution">
    <text evidence="4">The sequence shown here is derived from an EMBL/GenBank/DDBJ whole genome shotgun (WGS) entry which is preliminary data.</text>
</comment>
<dbReference type="Gene3D" id="1.10.1760.20">
    <property type="match status" value="1"/>
</dbReference>
<keyword evidence="3" id="KW-1133">Transmembrane helix</keyword>
<comment type="similarity">
    <text evidence="1 2">Belongs to the BioY family.</text>
</comment>
<dbReference type="PANTHER" id="PTHR34295">
    <property type="entry name" value="BIOTIN TRANSPORTER BIOY"/>
    <property type="match status" value="1"/>
</dbReference>
<dbReference type="GO" id="GO:0005886">
    <property type="term" value="C:plasma membrane"/>
    <property type="evidence" value="ECO:0007669"/>
    <property type="project" value="UniProtKB-SubCell"/>
</dbReference>
<keyword evidence="2 3" id="KW-0472">Membrane</keyword>
<comment type="subcellular location">
    <subcellularLocation>
        <location evidence="2">Cell membrane</location>
        <topology evidence="2">Multi-pass membrane protein</topology>
    </subcellularLocation>
</comment>
<keyword evidence="3" id="KW-0812">Transmembrane</keyword>
<evidence type="ECO:0000256" key="3">
    <source>
        <dbReference type="SAM" id="Phobius"/>
    </source>
</evidence>
<organism evidence="4 5">
    <name type="scientific">Clostridium sulfidigenes</name>
    <dbReference type="NCBI Taxonomy" id="318464"/>
    <lineage>
        <taxon>Bacteria</taxon>
        <taxon>Bacillati</taxon>
        <taxon>Bacillota</taxon>
        <taxon>Clostridia</taxon>
        <taxon>Eubacteriales</taxon>
        <taxon>Clostridiaceae</taxon>
        <taxon>Clostridium</taxon>
    </lineage>
</organism>
<accession>A0A927W5K3</accession>
<evidence type="ECO:0000313" key="4">
    <source>
        <dbReference type="EMBL" id="MBE6058940.1"/>
    </source>
</evidence>
<reference evidence="4" key="1">
    <citation type="submission" date="2019-04" db="EMBL/GenBank/DDBJ databases">
        <title>Evolution of Biomass-Degrading Anaerobic Consortia Revealed by Metagenomics.</title>
        <authorList>
            <person name="Peng X."/>
        </authorList>
    </citation>
    <scope>NUCLEOTIDE SEQUENCE</scope>
    <source>
        <strain evidence="4">SIG254</strain>
    </source>
</reference>
<dbReference type="AlphaFoldDB" id="A0A927W5K3"/>
<feature type="transmembrane region" description="Helical" evidence="3">
    <location>
        <begin position="37"/>
        <end position="54"/>
    </location>
</feature>
<evidence type="ECO:0000256" key="1">
    <source>
        <dbReference type="ARBA" id="ARBA00010692"/>
    </source>
</evidence>
<evidence type="ECO:0000256" key="2">
    <source>
        <dbReference type="PIRNR" id="PIRNR016661"/>
    </source>
</evidence>